<dbReference type="EMBL" id="DNAA01000027">
    <property type="protein sequence ID" value="HBA08309.1"/>
    <property type="molecule type" value="Genomic_DNA"/>
</dbReference>
<feature type="transmembrane region" description="Helical" evidence="9">
    <location>
        <begin position="7"/>
        <end position="32"/>
    </location>
</feature>
<dbReference type="AlphaFoldDB" id="A0A351R8D8"/>
<feature type="domain" description="POTRA" evidence="10">
    <location>
        <begin position="37"/>
        <end position="106"/>
    </location>
</feature>
<comment type="caution">
    <text evidence="11">The sequence shown here is derived from an EMBL/GenBank/DDBJ whole genome shotgun (WGS) entry which is preliminary data.</text>
</comment>
<evidence type="ECO:0000313" key="11">
    <source>
        <dbReference type="EMBL" id="HBA08309.1"/>
    </source>
</evidence>
<dbReference type="Gene3D" id="3.40.50.11690">
    <property type="entry name" value="Cell division protein FtsQ/DivIB"/>
    <property type="match status" value="1"/>
</dbReference>
<accession>A0A351R8D8</accession>
<evidence type="ECO:0000256" key="3">
    <source>
        <dbReference type="ARBA" id="ARBA00022519"/>
    </source>
</evidence>
<dbReference type="InterPro" id="IPR045335">
    <property type="entry name" value="FtsQ_C_sf"/>
</dbReference>
<dbReference type="HAMAP" id="MF_00911">
    <property type="entry name" value="FtsQ_subfam"/>
    <property type="match status" value="1"/>
</dbReference>
<dbReference type="GO" id="GO:0005886">
    <property type="term" value="C:plasma membrane"/>
    <property type="evidence" value="ECO:0007669"/>
    <property type="project" value="UniProtKB-SubCell"/>
</dbReference>
<keyword evidence="2 9" id="KW-1003">Cell membrane</keyword>
<keyword evidence="8 9" id="KW-0131">Cell cycle</keyword>
<sequence>MWDRPALLNWIANLLYALSMVAVLYAVVYVVVHLPIFPLREVKVDGELHHVSREQVKLIVAKHLKGNFFTLDLINARDAFEKLPWARNVSVRRRWPDKLEVVIEEHQALARWGNTALVNKQGELFHAASSSDLPVFYGPDNGVIEVASQYDALSQVLKTAKLEVATLALTPRRAWQITTTNGIVLELGRVEMQARLEKFANIYSSTLVGLNKKIAYVDLRYPSGFAVRRPTEAISTEKEKVASVASDHQATDIASKKTADIKGIKSEAIKKRTGTVT</sequence>
<dbReference type="PROSITE" id="PS51779">
    <property type="entry name" value="POTRA"/>
    <property type="match status" value="1"/>
</dbReference>
<dbReference type="Gene3D" id="3.10.20.310">
    <property type="entry name" value="membrane protein fhac"/>
    <property type="match status" value="1"/>
</dbReference>
<protein>
    <recommendedName>
        <fullName evidence="9">Cell division protein FtsQ</fullName>
    </recommendedName>
</protein>
<evidence type="ECO:0000259" key="10">
    <source>
        <dbReference type="PROSITE" id="PS51779"/>
    </source>
</evidence>
<keyword evidence="4 9" id="KW-0132">Cell division</keyword>
<organism evidence="11 12">
    <name type="scientific">Methylotenera mobilis</name>
    <dbReference type="NCBI Taxonomy" id="359408"/>
    <lineage>
        <taxon>Bacteria</taxon>
        <taxon>Pseudomonadati</taxon>
        <taxon>Pseudomonadota</taxon>
        <taxon>Betaproteobacteria</taxon>
        <taxon>Nitrosomonadales</taxon>
        <taxon>Methylophilaceae</taxon>
        <taxon>Methylotenera</taxon>
    </lineage>
</organism>
<comment type="subcellular location">
    <subcellularLocation>
        <location evidence="9">Cell inner membrane</location>
        <topology evidence="9">Single-pass type II membrane protein</topology>
    </subcellularLocation>
    <subcellularLocation>
        <location evidence="1">Membrane</location>
    </subcellularLocation>
    <text evidence="9">Localizes to the division septum.</text>
</comment>
<comment type="similarity">
    <text evidence="9">Belongs to the FtsQ/DivIB family. FtsQ subfamily.</text>
</comment>
<dbReference type="PANTHER" id="PTHR35851">
    <property type="entry name" value="CELL DIVISION PROTEIN FTSQ"/>
    <property type="match status" value="1"/>
</dbReference>
<dbReference type="Pfam" id="PF03799">
    <property type="entry name" value="FtsQ_DivIB_C"/>
    <property type="match status" value="1"/>
</dbReference>
<proteinExistence type="inferred from homology"/>
<comment type="subunit">
    <text evidence="9">Part of a complex composed of FtsB, FtsL and FtsQ.</text>
</comment>
<dbReference type="PANTHER" id="PTHR35851:SF1">
    <property type="entry name" value="CELL DIVISION PROTEIN FTSQ"/>
    <property type="match status" value="1"/>
</dbReference>
<evidence type="ECO:0000313" key="12">
    <source>
        <dbReference type="Proteomes" id="UP000264313"/>
    </source>
</evidence>
<keyword evidence="7 9" id="KW-0472">Membrane</keyword>
<dbReference type="InterPro" id="IPR005548">
    <property type="entry name" value="Cell_div_FtsQ/DivIB_C"/>
</dbReference>
<dbReference type="GO" id="GO:0090529">
    <property type="term" value="P:cell septum assembly"/>
    <property type="evidence" value="ECO:0007669"/>
    <property type="project" value="InterPro"/>
</dbReference>
<evidence type="ECO:0000256" key="5">
    <source>
        <dbReference type="ARBA" id="ARBA00022692"/>
    </source>
</evidence>
<evidence type="ECO:0000256" key="9">
    <source>
        <dbReference type="HAMAP-Rule" id="MF_00911"/>
    </source>
</evidence>
<name>A0A351R8D8_9PROT</name>
<comment type="function">
    <text evidence="9">Essential cell division protein. May link together the upstream cell division proteins, which are predominantly cytoplasmic, with the downstream cell division proteins, which are predominantly periplasmic. May control correct divisome assembly.</text>
</comment>
<keyword evidence="5 9" id="KW-0812">Transmembrane</keyword>
<dbReference type="GO" id="GO:0043093">
    <property type="term" value="P:FtsZ-dependent cytokinesis"/>
    <property type="evidence" value="ECO:0007669"/>
    <property type="project" value="UniProtKB-UniRule"/>
</dbReference>
<evidence type="ECO:0000256" key="6">
    <source>
        <dbReference type="ARBA" id="ARBA00022989"/>
    </source>
</evidence>
<keyword evidence="3 9" id="KW-0997">Cell inner membrane</keyword>
<dbReference type="STRING" id="1132855.GCA_000384255_00638"/>
<dbReference type="Proteomes" id="UP000264313">
    <property type="component" value="Unassembled WGS sequence"/>
</dbReference>
<dbReference type="InterPro" id="IPR034746">
    <property type="entry name" value="POTRA"/>
</dbReference>
<dbReference type="InterPro" id="IPR013685">
    <property type="entry name" value="POTRA_FtsQ_type"/>
</dbReference>
<evidence type="ECO:0000256" key="2">
    <source>
        <dbReference type="ARBA" id="ARBA00022475"/>
    </source>
</evidence>
<dbReference type="GO" id="GO:0032153">
    <property type="term" value="C:cell division site"/>
    <property type="evidence" value="ECO:0007669"/>
    <property type="project" value="UniProtKB-UniRule"/>
</dbReference>
<evidence type="ECO:0000256" key="4">
    <source>
        <dbReference type="ARBA" id="ARBA00022618"/>
    </source>
</evidence>
<dbReference type="InterPro" id="IPR026579">
    <property type="entry name" value="FtsQ"/>
</dbReference>
<evidence type="ECO:0000256" key="8">
    <source>
        <dbReference type="ARBA" id="ARBA00023306"/>
    </source>
</evidence>
<gene>
    <name evidence="9" type="primary">ftsQ</name>
    <name evidence="11" type="ORF">DCW48_01090</name>
</gene>
<dbReference type="Pfam" id="PF08478">
    <property type="entry name" value="POTRA_1"/>
    <property type="match status" value="1"/>
</dbReference>
<keyword evidence="6 9" id="KW-1133">Transmembrane helix</keyword>
<evidence type="ECO:0000256" key="7">
    <source>
        <dbReference type="ARBA" id="ARBA00023136"/>
    </source>
</evidence>
<evidence type="ECO:0000256" key="1">
    <source>
        <dbReference type="ARBA" id="ARBA00004370"/>
    </source>
</evidence>
<reference evidence="11 12" key="1">
    <citation type="journal article" date="2018" name="Nat. Biotechnol.">
        <title>A standardized bacterial taxonomy based on genome phylogeny substantially revises the tree of life.</title>
        <authorList>
            <person name="Parks D.H."/>
            <person name="Chuvochina M."/>
            <person name="Waite D.W."/>
            <person name="Rinke C."/>
            <person name="Skarshewski A."/>
            <person name="Chaumeil P.A."/>
            <person name="Hugenholtz P."/>
        </authorList>
    </citation>
    <scope>NUCLEOTIDE SEQUENCE [LARGE SCALE GENOMIC DNA]</scope>
    <source>
        <strain evidence="11">UBA9958</strain>
    </source>
</reference>